<proteinExistence type="predicted"/>
<keyword evidence="1" id="KW-0812">Transmembrane</keyword>
<name>A0AAJ5C1I9_9SPHI</name>
<keyword evidence="1" id="KW-1133">Transmembrane helix</keyword>
<protein>
    <submittedName>
        <fullName evidence="2">Uncharacterized protein</fullName>
    </submittedName>
</protein>
<sequence>MDRIRPFITIPIILVFFIWGSTQAFHLLSAASDWDVFVGVCLALLLIAILYKFIMYILKK</sequence>
<evidence type="ECO:0000313" key="3">
    <source>
        <dbReference type="Proteomes" id="UP000215355"/>
    </source>
</evidence>
<dbReference type="RefSeq" id="WP_093101669.1">
    <property type="nucleotide sequence ID" value="NZ_CP158798.1"/>
</dbReference>
<gene>
    <name evidence="2" type="ORF">SAMEA4412673_03227</name>
</gene>
<organism evidence="2 3">
    <name type="scientific">Sphingobacterium mizutaii</name>
    <dbReference type="NCBI Taxonomy" id="1010"/>
    <lineage>
        <taxon>Bacteria</taxon>
        <taxon>Pseudomonadati</taxon>
        <taxon>Bacteroidota</taxon>
        <taxon>Sphingobacteriia</taxon>
        <taxon>Sphingobacteriales</taxon>
        <taxon>Sphingobacteriaceae</taxon>
        <taxon>Sphingobacterium</taxon>
    </lineage>
</organism>
<accession>A0AAJ5C1I9</accession>
<evidence type="ECO:0000256" key="1">
    <source>
        <dbReference type="SAM" id="Phobius"/>
    </source>
</evidence>
<evidence type="ECO:0000313" key="2">
    <source>
        <dbReference type="EMBL" id="SNV55710.1"/>
    </source>
</evidence>
<dbReference type="KEGG" id="smiz:4412673_03227"/>
<dbReference type="Proteomes" id="UP000215355">
    <property type="component" value="Chromosome 1"/>
</dbReference>
<keyword evidence="1" id="KW-0472">Membrane</keyword>
<dbReference type="AlphaFoldDB" id="A0AAJ5C1I9"/>
<feature type="transmembrane region" description="Helical" evidence="1">
    <location>
        <begin position="7"/>
        <end position="30"/>
    </location>
</feature>
<reference evidence="2 3" key="1">
    <citation type="submission" date="2017-06" db="EMBL/GenBank/DDBJ databases">
        <authorList>
            <consortium name="Pathogen Informatics"/>
        </authorList>
    </citation>
    <scope>NUCLEOTIDE SEQUENCE [LARGE SCALE GENOMIC DNA]</scope>
    <source>
        <strain evidence="2 3">NCTC12149</strain>
    </source>
</reference>
<feature type="transmembrane region" description="Helical" evidence="1">
    <location>
        <begin position="36"/>
        <end position="58"/>
    </location>
</feature>
<dbReference type="EMBL" id="LT906468">
    <property type="protein sequence ID" value="SNV55710.1"/>
    <property type="molecule type" value="Genomic_DNA"/>
</dbReference>